<protein>
    <submittedName>
        <fullName evidence="1">Uncharacterized protein</fullName>
    </submittedName>
</protein>
<organism evidence="1 2">
    <name type="scientific">Ensete ventricosum</name>
    <name type="common">Abyssinian banana</name>
    <name type="synonym">Musa ensete</name>
    <dbReference type="NCBI Taxonomy" id="4639"/>
    <lineage>
        <taxon>Eukaryota</taxon>
        <taxon>Viridiplantae</taxon>
        <taxon>Streptophyta</taxon>
        <taxon>Embryophyta</taxon>
        <taxon>Tracheophyta</taxon>
        <taxon>Spermatophyta</taxon>
        <taxon>Magnoliopsida</taxon>
        <taxon>Liliopsida</taxon>
        <taxon>Zingiberales</taxon>
        <taxon>Musaceae</taxon>
        <taxon>Ensete</taxon>
    </lineage>
</organism>
<sequence length="165" mass="18607">MFSLDISQEHELLQRQEWDYVVPYVLHSDGRLILHGAKDGGSFKAHAPYIRDVFDRETKVIQLEKVKLNHLSTVIRVVMKEVENKISVRPCMGVAVCLFINQGKLLKEYKGVEAGSRKVRGSDDESRWAQLPKSKASVRKKVDSKKCHSAVEADLPIVKKGIVGP</sequence>
<proteinExistence type="predicted"/>
<comment type="caution">
    <text evidence="1">The sequence shown here is derived from an EMBL/GenBank/DDBJ whole genome shotgun (WGS) entry which is preliminary data.</text>
</comment>
<evidence type="ECO:0000313" key="1">
    <source>
        <dbReference type="EMBL" id="RRT52488.1"/>
    </source>
</evidence>
<name>A0A426YL77_ENSVE</name>
<dbReference type="EMBL" id="AMZH03011644">
    <property type="protein sequence ID" value="RRT52488.1"/>
    <property type="molecule type" value="Genomic_DNA"/>
</dbReference>
<evidence type="ECO:0000313" key="2">
    <source>
        <dbReference type="Proteomes" id="UP000287651"/>
    </source>
</evidence>
<dbReference type="AlphaFoldDB" id="A0A426YL77"/>
<reference evidence="1 2" key="1">
    <citation type="journal article" date="2014" name="Agronomy (Basel)">
        <title>A Draft Genome Sequence for Ensete ventricosum, the Drought-Tolerant Tree Against Hunger.</title>
        <authorList>
            <person name="Harrison J."/>
            <person name="Moore K.A."/>
            <person name="Paszkiewicz K."/>
            <person name="Jones T."/>
            <person name="Grant M."/>
            <person name="Ambacheew D."/>
            <person name="Muzemil S."/>
            <person name="Studholme D.J."/>
        </authorList>
    </citation>
    <scope>NUCLEOTIDE SEQUENCE [LARGE SCALE GENOMIC DNA]</scope>
</reference>
<accession>A0A426YL77</accession>
<gene>
    <name evidence="1" type="ORF">B296_00022240</name>
</gene>
<dbReference type="Proteomes" id="UP000287651">
    <property type="component" value="Unassembled WGS sequence"/>
</dbReference>